<dbReference type="EMBL" id="CP064760">
    <property type="protein sequence ID" value="QPE04493.1"/>
    <property type="molecule type" value="Genomic_DNA"/>
</dbReference>
<protein>
    <submittedName>
        <fullName evidence="2">Uncharacterized protein</fullName>
    </submittedName>
</protein>
<reference evidence="2 3" key="1">
    <citation type="submission" date="2020-11" db="EMBL/GenBank/DDBJ databases">
        <title>Amino acid is mineralized and recycled by bacteria in oceanic microbiome.</title>
        <authorList>
            <person name="Zheng L.Y."/>
        </authorList>
    </citation>
    <scope>NUCLEOTIDE SEQUENCE [LARGE SCALE GENOMIC DNA]</scope>
    <source>
        <strain evidence="2 3">A32-1</strain>
    </source>
</reference>
<sequence>MPRPGVLSTIRAVATGSSIASCRPAFVVAASGIQRARGRNGASDTRHAGRWMPRPGVSTTIRAVATGSSISSCRPAFVVAASGIQRAGGRNGASGTRHAGGGCLGPACRRRSAPLRPGQSRGMRR</sequence>
<accession>A0A7S8MX07</accession>
<gene>
    <name evidence="2" type="ORF">IT882_15390</name>
</gene>
<keyword evidence="3" id="KW-1185">Reference proteome</keyword>
<dbReference type="PROSITE" id="PS51257">
    <property type="entry name" value="PROKAR_LIPOPROTEIN"/>
    <property type="match status" value="1"/>
</dbReference>
<dbReference type="KEGG" id="msf:IT882_15390"/>
<feature type="region of interest" description="Disordered" evidence="1">
    <location>
        <begin position="86"/>
        <end position="125"/>
    </location>
</feature>
<evidence type="ECO:0000313" key="3">
    <source>
        <dbReference type="Proteomes" id="UP000594480"/>
    </source>
</evidence>
<dbReference type="RefSeq" id="WP_195692570.1">
    <property type="nucleotide sequence ID" value="NZ_CP064760.1"/>
</dbReference>
<dbReference type="AlphaFoldDB" id="A0A7S8MX07"/>
<dbReference type="Proteomes" id="UP000594480">
    <property type="component" value="Chromosome"/>
</dbReference>
<proteinExistence type="predicted"/>
<evidence type="ECO:0000313" key="2">
    <source>
        <dbReference type="EMBL" id="QPE04493.1"/>
    </source>
</evidence>
<evidence type="ECO:0000256" key="1">
    <source>
        <dbReference type="SAM" id="MobiDB-lite"/>
    </source>
</evidence>
<organism evidence="2 3">
    <name type="scientific">Microbacterium schleiferi</name>
    <dbReference type="NCBI Taxonomy" id="69362"/>
    <lineage>
        <taxon>Bacteria</taxon>
        <taxon>Bacillati</taxon>
        <taxon>Actinomycetota</taxon>
        <taxon>Actinomycetes</taxon>
        <taxon>Micrococcales</taxon>
        <taxon>Microbacteriaceae</taxon>
        <taxon>Microbacterium</taxon>
    </lineage>
</organism>
<name>A0A7S8MX07_9MICO</name>